<dbReference type="Proteomes" id="UP000694930">
    <property type="component" value="Chromosome 2"/>
</dbReference>
<reference evidence="3" key="1">
    <citation type="journal article" date="2014" name="Nat. Genet.">
        <title>The genome of the stress-tolerant wild tomato species Solanum pennellii.</title>
        <authorList>
            <person name="Bolger A."/>
            <person name="Scossa F."/>
            <person name="Bolger M.E."/>
            <person name="Lanz C."/>
            <person name="Maumus F."/>
            <person name="Tohge T."/>
            <person name="Quesneville H."/>
            <person name="Alseekh S."/>
            <person name="Sorensen I."/>
            <person name="Lichtenstein G."/>
            <person name="Fich E.A."/>
            <person name="Conte M."/>
            <person name="Keller H."/>
            <person name="Schneeberger K."/>
            <person name="Schwacke R."/>
            <person name="Ofner I."/>
            <person name="Vrebalov J."/>
            <person name="Xu Y."/>
            <person name="Osorio S."/>
            <person name="Aflitos S.A."/>
            <person name="Schijlen E."/>
            <person name="Jimenez-Gomez J.M."/>
            <person name="Ryngajllo M."/>
            <person name="Kimura S."/>
            <person name="Kumar R."/>
            <person name="Koenig D."/>
            <person name="Headland L.R."/>
            <person name="Maloof J.N."/>
            <person name="Sinha N."/>
            <person name="van Ham R.C."/>
            <person name="Lankhorst R.K."/>
            <person name="Mao L."/>
            <person name="Vogel A."/>
            <person name="Arsova B."/>
            <person name="Panstruga R."/>
            <person name="Fei Z."/>
            <person name="Rose J.K."/>
            <person name="Zamir D."/>
            <person name="Carrari F."/>
            <person name="Giovannoni J.J."/>
            <person name="Weigel D."/>
            <person name="Usadel B."/>
            <person name="Fernie A.R."/>
        </authorList>
    </citation>
    <scope>NUCLEOTIDE SEQUENCE [LARGE SCALE GENOMIC DNA]</scope>
    <source>
        <strain evidence="3">cv. LA0716</strain>
    </source>
</reference>
<feature type="region of interest" description="Disordered" evidence="2">
    <location>
        <begin position="114"/>
        <end position="153"/>
    </location>
</feature>
<evidence type="ECO:0000256" key="1">
    <source>
        <dbReference type="SAM" id="Coils"/>
    </source>
</evidence>
<evidence type="ECO:0000313" key="3">
    <source>
        <dbReference type="Proteomes" id="UP000694930"/>
    </source>
</evidence>
<keyword evidence="1" id="KW-0175">Coiled coil</keyword>
<gene>
    <name evidence="4" type="primary">LOC107009533</name>
</gene>
<protein>
    <submittedName>
        <fullName evidence="4">Uncharacterized protein LOC107009533 isoform X2</fullName>
    </submittedName>
</protein>
<evidence type="ECO:0000256" key="2">
    <source>
        <dbReference type="SAM" id="MobiDB-lite"/>
    </source>
</evidence>
<reference evidence="4" key="2">
    <citation type="submission" date="2025-08" db="UniProtKB">
        <authorList>
            <consortium name="RefSeq"/>
        </authorList>
    </citation>
    <scope>IDENTIFICATION</scope>
</reference>
<keyword evidence="3" id="KW-1185">Reference proteome</keyword>
<name>A0ABM1V308_SOLPN</name>
<dbReference type="RefSeq" id="XP_027770126.1">
    <property type="nucleotide sequence ID" value="XM_027914325.1"/>
</dbReference>
<organism evidence="3 4">
    <name type="scientific">Solanum pennellii</name>
    <name type="common">Tomato</name>
    <name type="synonym">Lycopersicon pennellii</name>
    <dbReference type="NCBI Taxonomy" id="28526"/>
    <lineage>
        <taxon>Eukaryota</taxon>
        <taxon>Viridiplantae</taxon>
        <taxon>Streptophyta</taxon>
        <taxon>Embryophyta</taxon>
        <taxon>Tracheophyta</taxon>
        <taxon>Spermatophyta</taxon>
        <taxon>Magnoliopsida</taxon>
        <taxon>eudicotyledons</taxon>
        <taxon>Gunneridae</taxon>
        <taxon>Pentapetalae</taxon>
        <taxon>asterids</taxon>
        <taxon>lamiids</taxon>
        <taxon>Solanales</taxon>
        <taxon>Solanaceae</taxon>
        <taxon>Solanoideae</taxon>
        <taxon>Solaneae</taxon>
        <taxon>Solanum</taxon>
        <taxon>Solanum subgen. Lycopersicon</taxon>
    </lineage>
</organism>
<feature type="coiled-coil region" evidence="1">
    <location>
        <begin position="17"/>
        <end position="58"/>
    </location>
</feature>
<dbReference type="GeneID" id="107009533"/>
<proteinExistence type="predicted"/>
<sequence length="153" mass="17487">MATAIYKAATVTLDEDLASQMKRKNDVEMEAKDLRKKLDTLRLKVQDREAREARIEAETAALLTKSMSLDEELTVEMEEFTSMADRMAALRKQNKAFHSNMIDKLQKMREKHPVFEQGANSYPDNAHPEATEEDNDEEIVYKPPLLGRTRGGD</sequence>
<accession>A0ABM1V308</accession>
<evidence type="ECO:0000313" key="4">
    <source>
        <dbReference type="RefSeq" id="XP_027770126.1"/>
    </source>
</evidence>